<sequence length="110" mass="11181">MSLSAVAPLALLTPGNSAVNNAAPLSGAGTKTGPGLTGANFGKFLGQALQQVDGLQKNADAASIALATGQAPDIHSVMIALDKASLAMSLTVEVRNKAMDAYQELMRMQI</sequence>
<evidence type="ECO:0000256" key="3">
    <source>
        <dbReference type="ARBA" id="ARBA00023143"/>
    </source>
</evidence>
<dbReference type="GO" id="GO:0005198">
    <property type="term" value="F:structural molecule activity"/>
    <property type="evidence" value="ECO:0007669"/>
    <property type="project" value="UniProtKB-UniRule"/>
</dbReference>
<keyword evidence="9" id="KW-1185">Reference proteome</keyword>
<protein>
    <recommendedName>
        <fullName evidence="4 5">Flagellar hook-basal body complex protein FliE</fullName>
    </recommendedName>
</protein>
<dbReference type="GO" id="GO:0009425">
    <property type="term" value="C:bacterial-type flagellum basal body"/>
    <property type="evidence" value="ECO:0007669"/>
    <property type="project" value="UniProtKB-SubCell"/>
</dbReference>
<dbReference type="Pfam" id="PF02049">
    <property type="entry name" value="FliE"/>
    <property type="match status" value="1"/>
</dbReference>
<proteinExistence type="inferred from homology"/>
<dbReference type="PRINTS" id="PR01006">
    <property type="entry name" value="FLGHOOKFLIE"/>
</dbReference>
<keyword evidence="6" id="KW-0732">Signal</keyword>
<evidence type="ECO:0000256" key="2">
    <source>
        <dbReference type="ARBA" id="ARBA00009272"/>
    </source>
</evidence>
<keyword evidence="7" id="KW-0282">Flagellum</keyword>
<keyword evidence="7" id="KW-0966">Cell projection</keyword>
<accession>A0A8S0W9X9</accession>
<organism evidence="7">
    <name type="scientific">Acididesulfobacillus acetoxydans</name>
    <dbReference type="NCBI Taxonomy" id="1561005"/>
    <lineage>
        <taxon>Bacteria</taxon>
        <taxon>Bacillati</taxon>
        <taxon>Bacillota</taxon>
        <taxon>Clostridia</taxon>
        <taxon>Eubacteriales</taxon>
        <taxon>Peptococcaceae</taxon>
        <taxon>Acididesulfobacillus</taxon>
    </lineage>
</organism>
<dbReference type="PANTHER" id="PTHR34653:SF1">
    <property type="entry name" value="FLAGELLAR HOOK-BASAL BODY COMPLEX PROTEIN FLIE"/>
    <property type="match status" value="1"/>
</dbReference>
<feature type="signal peptide" evidence="6">
    <location>
        <begin position="1"/>
        <end position="18"/>
    </location>
</feature>
<dbReference type="EMBL" id="CDGJ01000003">
    <property type="protein sequence ID" value="CEJ05851.1"/>
    <property type="molecule type" value="Genomic_DNA"/>
</dbReference>
<evidence type="ECO:0000256" key="5">
    <source>
        <dbReference type="NCBIfam" id="TIGR00205"/>
    </source>
</evidence>
<feature type="chain" id="PRO_5039345478" description="Flagellar hook-basal body complex protein FliE" evidence="6">
    <location>
        <begin position="19"/>
        <end position="110"/>
    </location>
</feature>
<dbReference type="EMBL" id="LR746496">
    <property type="protein sequence ID" value="CAA7602969.1"/>
    <property type="molecule type" value="Genomic_DNA"/>
</dbReference>
<evidence type="ECO:0000313" key="8">
    <source>
        <dbReference type="EMBL" id="CEJ05851.1"/>
    </source>
</evidence>
<reference evidence="7" key="2">
    <citation type="submission" date="2020-01" db="EMBL/GenBank/DDBJ databases">
        <authorList>
            <person name="Hornung B."/>
        </authorList>
    </citation>
    <scope>NUCLEOTIDE SEQUENCE</scope>
    <source>
        <strain evidence="7">PacBioINE</strain>
    </source>
</reference>
<name>A0A8S0W9X9_9FIRM</name>
<keyword evidence="7" id="KW-0969">Cilium</keyword>
<dbReference type="GO" id="GO:0003774">
    <property type="term" value="F:cytoskeletal motor activity"/>
    <property type="evidence" value="ECO:0007669"/>
    <property type="project" value="InterPro"/>
</dbReference>
<evidence type="ECO:0000256" key="6">
    <source>
        <dbReference type="SAM" id="SignalP"/>
    </source>
</evidence>
<evidence type="ECO:0000313" key="7">
    <source>
        <dbReference type="EMBL" id="CAA7602969.1"/>
    </source>
</evidence>
<dbReference type="KEGG" id="aacx:DEACI_3792"/>
<keyword evidence="3 4" id="KW-0975">Bacterial flagellum</keyword>
<dbReference type="HAMAP" id="MF_00724">
    <property type="entry name" value="FliE"/>
    <property type="match status" value="1"/>
</dbReference>
<dbReference type="NCBIfam" id="TIGR00205">
    <property type="entry name" value="fliE"/>
    <property type="match status" value="1"/>
</dbReference>
<dbReference type="InterPro" id="IPR001624">
    <property type="entry name" value="FliE"/>
</dbReference>
<evidence type="ECO:0000313" key="9">
    <source>
        <dbReference type="Proteomes" id="UP001071230"/>
    </source>
</evidence>
<reference evidence="8" key="1">
    <citation type="submission" date="2014-11" db="EMBL/GenBank/DDBJ databases">
        <authorList>
            <person name="Hornung B.V."/>
        </authorList>
    </citation>
    <scope>NUCLEOTIDE SEQUENCE</scope>
    <source>
        <strain evidence="8">INE</strain>
    </source>
</reference>
<evidence type="ECO:0000256" key="4">
    <source>
        <dbReference type="HAMAP-Rule" id="MF_00724"/>
    </source>
</evidence>
<comment type="similarity">
    <text evidence="2 4">Belongs to the FliE family.</text>
</comment>
<dbReference type="GO" id="GO:0071973">
    <property type="term" value="P:bacterial-type flagellum-dependent cell motility"/>
    <property type="evidence" value="ECO:0007669"/>
    <property type="project" value="InterPro"/>
</dbReference>
<evidence type="ECO:0000256" key="1">
    <source>
        <dbReference type="ARBA" id="ARBA00004117"/>
    </source>
</evidence>
<dbReference type="Proteomes" id="UP001071230">
    <property type="component" value="Unassembled WGS sequence"/>
</dbReference>
<dbReference type="PANTHER" id="PTHR34653">
    <property type="match status" value="1"/>
</dbReference>
<dbReference type="Proteomes" id="UP000836597">
    <property type="component" value="Chromosome"/>
</dbReference>
<gene>
    <name evidence="4" type="primary">fliE</name>
    <name evidence="8" type="ORF">DEACI_0271</name>
    <name evidence="7" type="ORF">DEACI_3792</name>
</gene>
<comment type="subcellular location">
    <subcellularLocation>
        <location evidence="1 4">Bacterial flagellum basal body</location>
    </subcellularLocation>
</comment>
<dbReference type="RefSeq" id="WP_240986260.1">
    <property type="nucleotide sequence ID" value="NZ_CDGJ01000003.1"/>
</dbReference>
<dbReference type="AlphaFoldDB" id="A0A8S0W9X9"/>